<dbReference type="Proteomes" id="UP000735302">
    <property type="component" value="Unassembled WGS sequence"/>
</dbReference>
<dbReference type="EMBL" id="BLXT01000621">
    <property type="protein sequence ID" value="GFN78890.1"/>
    <property type="molecule type" value="Genomic_DNA"/>
</dbReference>
<accession>A0AAV3XV61</accession>
<dbReference type="AlphaFoldDB" id="A0AAV3XV61"/>
<feature type="region of interest" description="Disordered" evidence="1">
    <location>
        <begin position="40"/>
        <end position="80"/>
    </location>
</feature>
<protein>
    <submittedName>
        <fullName evidence="2">Uncharacterized protein</fullName>
    </submittedName>
</protein>
<sequence length="104" mass="11130">MPTRQTHSQALRPSSGQDACSRLRADSLAVSHQHSFTYWQKDGRPSIKGNLRLSGPPSGQGAGGGARNRERNVPADLRADSLVTVPPMPVRLGVGGEKTIMKIT</sequence>
<reference evidence="2 3" key="1">
    <citation type="journal article" date="2021" name="Elife">
        <title>Chloroplast acquisition without the gene transfer in kleptoplastic sea slugs, Plakobranchus ocellatus.</title>
        <authorList>
            <person name="Maeda T."/>
            <person name="Takahashi S."/>
            <person name="Yoshida T."/>
            <person name="Shimamura S."/>
            <person name="Takaki Y."/>
            <person name="Nagai Y."/>
            <person name="Toyoda A."/>
            <person name="Suzuki Y."/>
            <person name="Arimoto A."/>
            <person name="Ishii H."/>
            <person name="Satoh N."/>
            <person name="Nishiyama T."/>
            <person name="Hasebe M."/>
            <person name="Maruyama T."/>
            <person name="Minagawa J."/>
            <person name="Obokata J."/>
            <person name="Shigenobu S."/>
        </authorList>
    </citation>
    <scope>NUCLEOTIDE SEQUENCE [LARGE SCALE GENOMIC DNA]</scope>
</reference>
<keyword evidence="3" id="KW-1185">Reference proteome</keyword>
<feature type="compositionally biased region" description="Basic and acidic residues" evidence="1">
    <location>
        <begin position="67"/>
        <end position="79"/>
    </location>
</feature>
<feature type="region of interest" description="Disordered" evidence="1">
    <location>
        <begin position="1"/>
        <end position="20"/>
    </location>
</feature>
<evidence type="ECO:0000313" key="2">
    <source>
        <dbReference type="EMBL" id="GFN78890.1"/>
    </source>
</evidence>
<name>A0AAV3XV61_9GAST</name>
<evidence type="ECO:0000256" key="1">
    <source>
        <dbReference type="SAM" id="MobiDB-lite"/>
    </source>
</evidence>
<gene>
    <name evidence="2" type="ORF">PoB_000539600</name>
</gene>
<evidence type="ECO:0000313" key="3">
    <source>
        <dbReference type="Proteomes" id="UP000735302"/>
    </source>
</evidence>
<proteinExistence type="predicted"/>
<comment type="caution">
    <text evidence="2">The sequence shown here is derived from an EMBL/GenBank/DDBJ whole genome shotgun (WGS) entry which is preliminary data.</text>
</comment>
<feature type="compositionally biased region" description="Polar residues" evidence="1">
    <location>
        <begin position="1"/>
        <end position="18"/>
    </location>
</feature>
<organism evidence="2 3">
    <name type="scientific">Plakobranchus ocellatus</name>
    <dbReference type="NCBI Taxonomy" id="259542"/>
    <lineage>
        <taxon>Eukaryota</taxon>
        <taxon>Metazoa</taxon>
        <taxon>Spiralia</taxon>
        <taxon>Lophotrochozoa</taxon>
        <taxon>Mollusca</taxon>
        <taxon>Gastropoda</taxon>
        <taxon>Heterobranchia</taxon>
        <taxon>Euthyneura</taxon>
        <taxon>Panpulmonata</taxon>
        <taxon>Sacoglossa</taxon>
        <taxon>Placobranchoidea</taxon>
        <taxon>Plakobranchidae</taxon>
        <taxon>Plakobranchus</taxon>
    </lineage>
</organism>